<dbReference type="InterPro" id="IPR001623">
    <property type="entry name" value="DnaJ_domain"/>
</dbReference>
<organism evidence="9 10">
    <name type="scientific">Stegodyphus mimosarum</name>
    <name type="common">African social velvet spider</name>
    <dbReference type="NCBI Taxonomy" id="407821"/>
    <lineage>
        <taxon>Eukaryota</taxon>
        <taxon>Metazoa</taxon>
        <taxon>Ecdysozoa</taxon>
        <taxon>Arthropoda</taxon>
        <taxon>Chelicerata</taxon>
        <taxon>Arachnida</taxon>
        <taxon>Araneae</taxon>
        <taxon>Araneomorphae</taxon>
        <taxon>Entelegynae</taxon>
        <taxon>Eresoidea</taxon>
        <taxon>Eresidae</taxon>
        <taxon>Stegodyphus</taxon>
    </lineage>
</organism>
<dbReference type="InterPro" id="IPR036869">
    <property type="entry name" value="J_dom_sf"/>
</dbReference>
<keyword evidence="2" id="KW-0812">Transmembrane</keyword>
<gene>
    <name evidence="9" type="ORF">X975_09813</name>
</gene>
<dbReference type="PROSITE" id="PS00636">
    <property type="entry name" value="DNAJ_1"/>
    <property type="match status" value="1"/>
</dbReference>
<feature type="signal peptide" evidence="7">
    <location>
        <begin position="1"/>
        <end position="20"/>
    </location>
</feature>
<dbReference type="EMBL" id="KK122043">
    <property type="protein sequence ID" value="KFM81800.1"/>
    <property type="molecule type" value="Genomic_DNA"/>
</dbReference>
<comment type="similarity">
    <text evidence="6">Belongs to the DNAJC25 family.</text>
</comment>
<dbReference type="AlphaFoldDB" id="A0A087UWR1"/>
<dbReference type="InterPro" id="IPR044632">
    <property type="entry name" value="DNAJC25-like"/>
</dbReference>
<accession>A0A087UWR1</accession>
<feature type="domain" description="J" evidence="8">
    <location>
        <begin position="31"/>
        <end position="99"/>
    </location>
</feature>
<evidence type="ECO:0000313" key="10">
    <source>
        <dbReference type="Proteomes" id="UP000054359"/>
    </source>
</evidence>
<keyword evidence="7" id="KW-0732">Signal</keyword>
<dbReference type="GO" id="GO:0006457">
    <property type="term" value="P:protein folding"/>
    <property type="evidence" value="ECO:0007669"/>
    <property type="project" value="InterPro"/>
</dbReference>
<dbReference type="SMART" id="SM00271">
    <property type="entry name" value="DnaJ"/>
    <property type="match status" value="1"/>
</dbReference>
<evidence type="ECO:0000256" key="3">
    <source>
        <dbReference type="ARBA" id="ARBA00022989"/>
    </source>
</evidence>
<keyword evidence="3" id="KW-1133">Transmembrane helix</keyword>
<evidence type="ECO:0000256" key="6">
    <source>
        <dbReference type="ARBA" id="ARBA00024193"/>
    </source>
</evidence>
<protein>
    <submittedName>
        <fullName evidence="9">DnaJ-like protein subfamily C member 25-like protein</fullName>
    </submittedName>
</protein>
<evidence type="ECO:0000256" key="2">
    <source>
        <dbReference type="ARBA" id="ARBA00022692"/>
    </source>
</evidence>
<keyword evidence="4" id="KW-0472">Membrane</keyword>
<dbReference type="STRING" id="407821.A0A087UWR1"/>
<name>A0A087UWR1_STEMI</name>
<dbReference type="FunFam" id="1.10.287.110:FF:000036">
    <property type="entry name" value="dnaJ homolog subfamily C member 25"/>
    <property type="match status" value="1"/>
</dbReference>
<evidence type="ECO:0000313" key="9">
    <source>
        <dbReference type="EMBL" id="KFM81800.1"/>
    </source>
</evidence>
<dbReference type="PANTHER" id="PTHR44176:SF1">
    <property type="entry name" value="DNAJ HOMOLOG SUBFAMILY C MEMBER 25"/>
    <property type="match status" value="1"/>
</dbReference>
<dbReference type="InterPro" id="IPR018253">
    <property type="entry name" value="DnaJ_domain_CS"/>
</dbReference>
<keyword evidence="10" id="KW-1185">Reference proteome</keyword>
<keyword evidence="5" id="KW-0143">Chaperone</keyword>
<reference evidence="9 10" key="1">
    <citation type="submission" date="2013-11" db="EMBL/GenBank/DDBJ databases">
        <title>Genome sequencing of Stegodyphus mimosarum.</title>
        <authorList>
            <person name="Bechsgaard J."/>
        </authorList>
    </citation>
    <scope>NUCLEOTIDE SEQUENCE [LARGE SCALE GENOMIC DNA]</scope>
</reference>
<dbReference type="SUPFAM" id="SSF46565">
    <property type="entry name" value="Chaperone J-domain"/>
    <property type="match status" value="1"/>
</dbReference>
<dbReference type="OMA" id="WFWRYTV"/>
<dbReference type="PRINTS" id="PR00625">
    <property type="entry name" value="JDOMAIN"/>
</dbReference>
<dbReference type="PROSITE" id="PS50076">
    <property type="entry name" value="DNAJ_2"/>
    <property type="match status" value="1"/>
</dbReference>
<evidence type="ECO:0000256" key="4">
    <source>
        <dbReference type="ARBA" id="ARBA00023136"/>
    </source>
</evidence>
<dbReference type="Pfam" id="PF00226">
    <property type="entry name" value="DnaJ"/>
    <property type="match status" value="1"/>
</dbReference>
<proteinExistence type="inferred from homology"/>
<evidence type="ECO:0000256" key="5">
    <source>
        <dbReference type="ARBA" id="ARBA00023186"/>
    </source>
</evidence>
<sequence length="332" mass="39409">MCSVILSTVLLALFFDSTFALIDGLYCGQHDCYSVLGVTRDASKTHIAKVYRQLAKKYHPDMHKTPDSKKKAAEKFTLIATAYEILKDDDSRKDYDYMLDNPDKVYGHYYRYYRRQMAPKVDARIVIVVTITVISVLQYLGAWSRYKSAINHLITVPKYRLKALEIAKQEKLLEMNKKRDRRSKDQIKEEAEAVLKKILEEKIDIRGGYSKPSVADILWIQLICLPYSILKYIYWNLRWFWKFVILKHEYGEEEKLFLIRKHLQCSLTQWDAIPEEEKEECLESKLWIKDNFVKWKQKKEEDMKTKLAESARYKSYRRYMKNHGPGQITLDD</sequence>
<evidence type="ECO:0000259" key="8">
    <source>
        <dbReference type="PROSITE" id="PS50076"/>
    </source>
</evidence>
<comment type="subcellular location">
    <subcellularLocation>
        <location evidence="1">Membrane</location>
        <topology evidence="1">Multi-pass membrane protein</topology>
    </subcellularLocation>
</comment>
<evidence type="ECO:0000256" key="1">
    <source>
        <dbReference type="ARBA" id="ARBA00004141"/>
    </source>
</evidence>
<feature type="non-terminal residue" evidence="9">
    <location>
        <position position="332"/>
    </location>
</feature>
<dbReference type="CDD" id="cd06257">
    <property type="entry name" value="DnaJ"/>
    <property type="match status" value="1"/>
</dbReference>
<dbReference type="OrthoDB" id="270167at2759"/>
<dbReference type="Proteomes" id="UP000054359">
    <property type="component" value="Unassembled WGS sequence"/>
</dbReference>
<feature type="chain" id="PRO_5001830916" evidence="7">
    <location>
        <begin position="21"/>
        <end position="332"/>
    </location>
</feature>
<dbReference type="GO" id="GO:0005789">
    <property type="term" value="C:endoplasmic reticulum membrane"/>
    <property type="evidence" value="ECO:0007669"/>
    <property type="project" value="TreeGrafter"/>
</dbReference>
<dbReference type="PANTHER" id="PTHR44176">
    <property type="entry name" value="DNAJ HOMOLOG SUBFAMILY C MEMBER 25"/>
    <property type="match status" value="1"/>
</dbReference>
<dbReference type="Gene3D" id="1.10.287.110">
    <property type="entry name" value="DnaJ domain"/>
    <property type="match status" value="1"/>
</dbReference>
<evidence type="ECO:0000256" key="7">
    <source>
        <dbReference type="SAM" id="SignalP"/>
    </source>
</evidence>